<protein>
    <submittedName>
        <fullName evidence="5">Spore germination protein KA</fullName>
    </submittedName>
</protein>
<feature type="region of interest" description="Disordered" evidence="3">
    <location>
        <begin position="516"/>
        <end position="537"/>
    </location>
</feature>
<evidence type="ECO:0000313" key="5">
    <source>
        <dbReference type="EMBL" id="MDR7071945.1"/>
    </source>
</evidence>
<keyword evidence="4" id="KW-1133">Transmembrane helix</keyword>
<evidence type="ECO:0000256" key="3">
    <source>
        <dbReference type="SAM" id="MobiDB-lite"/>
    </source>
</evidence>
<sequence>MTFFKKPKKLTQVLQENQEIKEQNAQNNTNQSSSQITAQNHIQNEEDEIVVEEQMTIEELIAEVKKPFSNTQDMVTHWINLPSDDSKIVFLFLDSIIDKSILKLHILNPFFELKKDIDLLSFEQIAGLELKKQTDFTLVPQLLLQSNALVFTQDTSCYYSILAPLNTQRDIKEPDNEAIIRGSHEGFIESMTMNLALIRKQLKTPKLTIKYFKLGSETHTNVALVYVENIANPDLVREVERRITSIDAEAVYTLGNVEESIEDKPFSFFPQMLSTERPDRVAANMMEGRVALVYDTSPTAHVLPVNFFTFYQSVDDYNKRWHIGSFFRAIRLFSFFIAIGLPAVYIATVSFHFEIIPFNLILLVKGSLEDIPYPPLFEAMLMELTIELIREASIRLPTRIGTTIAIVGGLVIGDAVVKAGLVSNLMIIVVAITAIAAYIVPSNEMSAAVRILRFPFMLAAATLGFLGIVFGFIVLLFHLCKLYTFGSPYFAPLAPFKIDDMKDAIIRLPFWKQNKRPNDASPLKRDQANRTRKWDRN</sequence>
<comment type="similarity">
    <text evidence="1">Belongs to the GerABKA family.</text>
</comment>
<feature type="transmembrane region" description="Helical" evidence="4">
    <location>
        <begin position="419"/>
        <end position="440"/>
    </location>
</feature>
<dbReference type="Proteomes" id="UP001258181">
    <property type="component" value="Unassembled WGS sequence"/>
</dbReference>
<proteinExistence type="inferred from homology"/>
<name>A0ABU1TXQ5_9BACL</name>
<evidence type="ECO:0000256" key="2">
    <source>
        <dbReference type="ARBA" id="ARBA00023136"/>
    </source>
</evidence>
<dbReference type="PIRSF" id="PIRSF005690">
    <property type="entry name" value="GerBA"/>
    <property type="match status" value="1"/>
</dbReference>
<reference evidence="5 6" key="1">
    <citation type="submission" date="2023-07" db="EMBL/GenBank/DDBJ databases">
        <title>Sorghum-associated microbial communities from plants grown in Nebraska, USA.</title>
        <authorList>
            <person name="Schachtman D."/>
        </authorList>
    </citation>
    <scope>NUCLEOTIDE SEQUENCE [LARGE SCALE GENOMIC DNA]</scope>
    <source>
        <strain evidence="5 6">BE211</strain>
    </source>
</reference>
<evidence type="ECO:0000313" key="6">
    <source>
        <dbReference type="Proteomes" id="UP001258181"/>
    </source>
</evidence>
<keyword evidence="2 4" id="KW-0472">Membrane</keyword>
<feature type="transmembrane region" description="Helical" evidence="4">
    <location>
        <begin position="329"/>
        <end position="351"/>
    </location>
</feature>
<keyword evidence="6" id="KW-1185">Reference proteome</keyword>
<dbReference type="EMBL" id="JAVDWA010000001">
    <property type="protein sequence ID" value="MDR7071945.1"/>
    <property type="molecule type" value="Genomic_DNA"/>
</dbReference>
<feature type="transmembrane region" description="Helical" evidence="4">
    <location>
        <begin position="452"/>
        <end position="479"/>
    </location>
</feature>
<organism evidence="5 6">
    <name type="scientific">Fictibacillus barbaricus</name>
    <dbReference type="NCBI Taxonomy" id="182136"/>
    <lineage>
        <taxon>Bacteria</taxon>
        <taxon>Bacillati</taxon>
        <taxon>Bacillota</taxon>
        <taxon>Bacilli</taxon>
        <taxon>Bacillales</taxon>
        <taxon>Fictibacillaceae</taxon>
        <taxon>Fictibacillus</taxon>
    </lineage>
</organism>
<dbReference type="PANTHER" id="PTHR22550:SF5">
    <property type="entry name" value="LEUCINE ZIPPER PROTEIN 4"/>
    <property type="match status" value="1"/>
</dbReference>
<dbReference type="PANTHER" id="PTHR22550">
    <property type="entry name" value="SPORE GERMINATION PROTEIN"/>
    <property type="match status" value="1"/>
</dbReference>
<dbReference type="Pfam" id="PF03323">
    <property type="entry name" value="GerA"/>
    <property type="match status" value="1"/>
</dbReference>
<accession>A0ABU1TXQ5</accession>
<dbReference type="InterPro" id="IPR004995">
    <property type="entry name" value="Spore_Ger"/>
</dbReference>
<keyword evidence="4" id="KW-0812">Transmembrane</keyword>
<comment type="caution">
    <text evidence="5">The sequence shown here is derived from an EMBL/GenBank/DDBJ whole genome shotgun (WGS) entry which is preliminary data.</text>
</comment>
<gene>
    <name evidence="5" type="ORF">J2X07_000920</name>
</gene>
<evidence type="ECO:0000256" key="1">
    <source>
        <dbReference type="ARBA" id="ARBA00005278"/>
    </source>
</evidence>
<dbReference type="InterPro" id="IPR050768">
    <property type="entry name" value="UPF0353/GerABKA_families"/>
</dbReference>
<evidence type="ECO:0000256" key="4">
    <source>
        <dbReference type="SAM" id="Phobius"/>
    </source>
</evidence>